<evidence type="ECO:0000313" key="1">
    <source>
        <dbReference type="EMBL" id="WAQ81418.1"/>
    </source>
</evidence>
<proteinExistence type="predicted"/>
<name>A0ABY7CAJ8_9BASI</name>
<dbReference type="GeneID" id="77806714"/>
<reference evidence="1" key="1">
    <citation type="submission" date="2022-10" db="EMBL/GenBank/DDBJ databases">
        <title>Puccinia triticina Genome sequencing and assembly.</title>
        <authorList>
            <person name="Li C."/>
        </authorList>
    </citation>
    <scope>NUCLEOTIDE SEQUENCE</scope>
    <source>
        <strain evidence="1">Pt15</strain>
    </source>
</reference>
<organism evidence="1 2">
    <name type="scientific">Puccinia triticina</name>
    <dbReference type="NCBI Taxonomy" id="208348"/>
    <lineage>
        <taxon>Eukaryota</taxon>
        <taxon>Fungi</taxon>
        <taxon>Dikarya</taxon>
        <taxon>Basidiomycota</taxon>
        <taxon>Pucciniomycotina</taxon>
        <taxon>Pucciniomycetes</taxon>
        <taxon>Pucciniales</taxon>
        <taxon>Pucciniaceae</taxon>
        <taxon>Puccinia</taxon>
    </lineage>
</organism>
<keyword evidence="2" id="KW-1185">Reference proteome</keyword>
<gene>
    <name evidence="1" type="ORF">PtA15_1A759</name>
</gene>
<accession>A0ABY7CAJ8</accession>
<dbReference type="EMBL" id="CP110421">
    <property type="protein sequence ID" value="WAQ81418.1"/>
    <property type="molecule type" value="Genomic_DNA"/>
</dbReference>
<protein>
    <submittedName>
        <fullName evidence="1">Uncharacterized protein</fullName>
    </submittedName>
</protein>
<dbReference type="Proteomes" id="UP001164743">
    <property type="component" value="Chromosome 1A"/>
</dbReference>
<sequence>MVSDALSASAYVLYSWRRGVIDEYTYLGGRERLAVGTIKSCSTWVLSGKTPVANFTEIIL</sequence>
<evidence type="ECO:0000313" key="2">
    <source>
        <dbReference type="Proteomes" id="UP001164743"/>
    </source>
</evidence>
<dbReference type="RefSeq" id="XP_053016973.1">
    <property type="nucleotide sequence ID" value="XM_053165819.1"/>
</dbReference>